<keyword evidence="6" id="KW-0804">Transcription</keyword>
<accession>A0A1G9IV35</accession>
<keyword evidence="2 8" id="KW-0597">Phosphoprotein</keyword>
<feature type="domain" description="Response regulatory" evidence="10">
    <location>
        <begin position="14"/>
        <end position="127"/>
    </location>
</feature>
<dbReference type="InterPro" id="IPR011006">
    <property type="entry name" value="CheY-like_superfamily"/>
</dbReference>
<evidence type="ECO:0000256" key="2">
    <source>
        <dbReference type="ARBA" id="ARBA00022553"/>
    </source>
</evidence>
<evidence type="ECO:0000256" key="9">
    <source>
        <dbReference type="PROSITE-ProRule" id="PRU01091"/>
    </source>
</evidence>
<dbReference type="Gene3D" id="6.10.250.690">
    <property type="match status" value="1"/>
</dbReference>
<dbReference type="Pfam" id="PF00072">
    <property type="entry name" value="Response_reg"/>
    <property type="match status" value="1"/>
</dbReference>
<evidence type="ECO:0000313" key="12">
    <source>
        <dbReference type="EMBL" id="SDL28684.1"/>
    </source>
</evidence>
<feature type="modified residue" description="4-aspartylphosphate" evidence="8">
    <location>
        <position position="63"/>
    </location>
</feature>
<dbReference type="GO" id="GO:0000976">
    <property type="term" value="F:transcription cis-regulatory region binding"/>
    <property type="evidence" value="ECO:0007669"/>
    <property type="project" value="TreeGrafter"/>
</dbReference>
<evidence type="ECO:0000256" key="8">
    <source>
        <dbReference type="PROSITE-ProRule" id="PRU00169"/>
    </source>
</evidence>
<evidence type="ECO:0000256" key="7">
    <source>
        <dbReference type="ARBA" id="ARBA00024867"/>
    </source>
</evidence>
<keyword evidence="5 9" id="KW-0238">DNA-binding</keyword>
<dbReference type="FunFam" id="1.10.10.10:FF:000018">
    <property type="entry name" value="DNA-binding response regulator ResD"/>
    <property type="match status" value="1"/>
</dbReference>
<reference evidence="12 13" key="1">
    <citation type="submission" date="2016-10" db="EMBL/GenBank/DDBJ databases">
        <authorList>
            <person name="de Groot N.N."/>
        </authorList>
    </citation>
    <scope>NUCLEOTIDE SEQUENCE [LARGE SCALE GENOMIC DNA]</scope>
    <source>
        <strain evidence="12 13">DSM 797</strain>
    </source>
</reference>
<dbReference type="InterPro" id="IPR001789">
    <property type="entry name" value="Sig_transdc_resp-reg_receiver"/>
</dbReference>
<evidence type="ECO:0000256" key="5">
    <source>
        <dbReference type="ARBA" id="ARBA00023125"/>
    </source>
</evidence>
<organism evidence="12 13">
    <name type="scientific">Romboutsia lituseburensis DSM 797</name>
    <dbReference type="NCBI Taxonomy" id="1121325"/>
    <lineage>
        <taxon>Bacteria</taxon>
        <taxon>Bacillati</taxon>
        <taxon>Bacillota</taxon>
        <taxon>Clostridia</taxon>
        <taxon>Peptostreptococcales</taxon>
        <taxon>Peptostreptococcaceae</taxon>
        <taxon>Romboutsia</taxon>
    </lineage>
</organism>
<evidence type="ECO:0000259" key="10">
    <source>
        <dbReference type="PROSITE" id="PS50110"/>
    </source>
</evidence>
<dbReference type="PROSITE" id="PS50110">
    <property type="entry name" value="RESPONSE_REGULATORY"/>
    <property type="match status" value="1"/>
</dbReference>
<dbReference type="InterPro" id="IPR039420">
    <property type="entry name" value="WalR-like"/>
</dbReference>
<evidence type="ECO:0000256" key="1">
    <source>
        <dbReference type="ARBA" id="ARBA00018672"/>
    </source>
</evidence>
<dbReference type="PANTHER" id="PTHR48111:SF73">
    <property type="entry name" value="ALKALINE PHOSPHATASE SYNTHESIS TRANSCRIPTIONAL REGULATORY PROTEIN PHOP"/>
    <property type="match status" value="1"/>
</dbReference>
<dbReference type="GO" id="GO:0032993">
    <property type="term" value="C:protein-DNA complex"/>
    <property type="evidence" value="ECO:0007669"/>
    <property type="project" value="TreeGrafter"/>
</dbReference>
<dbReference type="Gene3D" id="1.10.10.10">
    <property type="entry name" value="Winged helix-like DNA-binding domain superfamily/Winged helix DNA-binding domain"/>
    <property type="match status" value="1"/>
</dbReference>
<protein>
    <recommendedName>
        <fullName evidence="1">Stage 0 sporulation protein A homolog</fullName>
    </recommendedName>
</protein>
<dbReference type="GO" id="GO:0000156">
    <property type="term" value="F:phosphorelay response regulator activity"/>
    <property type="evidence" value="ECO:0007669"/>
    <property type="project" value="TreeGrafter"/>
</dbReference>
<dbReference type="SUPFAM" id="SSF52172">
    <property type="entry name" value="CheY-like"/>
    <property type="match status" value="1"/>
</dbReference>
<dbReference type="Gene3D" id="3.40.50.2300">
    <property type="match status" value="1"/>
</dbReference>
<keyword evidence="4" id="KW-0805">Transcription regulation</keyword>
<gene>
    <name evidence="12" type="ORF">SAMN04515677_101384</name>
</gene>
<dbReference type="EMBL" id="FNGW01000001">
    <property type="protein sequence ID" value="SDL28684.1"/>
    <property type="molecule type" value="Genomic_DNA"/>
</dbReference>
<dbReference type="AlphaFoldDB" id="A0A1G9IV35"/>
<dbReference type="STRING" id="1121325.SAMN04515677_101384"/>
<keyword evidence="13" id="KW-1185">Reference proteome</keyword>
<dbReference type="SUPFAM" id="SSF46894">
    <property type="entry name" value="C-terminal effector domain of the bipartite response regulators"/>
    <property type="match status" value="1"/>
</dbReference>
<comment type="function">
    <text evidence="7">May play the central regulatory role in sporulation. It may be an element of the effector pathway responsible for the activation of sporulation genes in response to nutritional stress. Spo0A may act in concert with spo0H (a sigma factor) to control the expression of some genes that are critical to the sporulation process.</text>
</comment>
<evidence type="ECO:0000256" key="3">
    <source>
        <dbReference type="ARBA" id="ARBA00023012"/>
    </source>
</evidence>
<evidence type="ECO:0000313" key="13">
    <source>
        <dbReference type="Proteomes" id="UP000199068"/>
    </source>
</evidence>
<keyword evidence="3" id="KW-0902">Two-component regulatory system</keyword>
<dbReference type="CDD" id="cd17574">
    <property type="entry name" value="REC_OmpR"/>
    <property type="match status" value="1"/>
</dbReference>
<dbReference type="InterPro" id="IPR001867">
    <property type="entry name" value="OmpR/PhoB-type_DNA-bd"/>
</dbReference>
<dbReference type="GO" id="GO:0006355">
    <property type="term" value="P:regulation of DNA-templated transcription"/>
    <property type="evidence" value="ECO:0007669"/>
    <property type="project" value="InterPro"/>
</dbReference>
<evidence type="ECO:0000256" key="4">
    <source>
        <dbReference type="ARBA" id="ARBA00023015"/>
    </source>
</evidence>
<name>A0A1G9IV35_9FIRM</name>
<dbReference type="InterPro" id="IPR036388">
    <property type="entry name" value="WH-like_DNA-bd_sf"/>
</dbReference>
<dbReference type="GO" id="GO:0005829">
    <property type="term" value="C:cytosol"/>
    <property type="evidence" value="ECO:0007669"/>
    <property type="project" value="TreeGrafter"/>
</dbReference>
<dbReference type="InterPro" id="IPR016032">
    <property type="entry name" value="Sig_transdc_resp-reg_C-effctor"/>
</dbReference>
<sequence length="244" mass="28065">MIKINMKLGEKMINVLMIEDDSAISFAVKYALEKEGFNIDICNDLEKSRNSIKDKKYNIILLDVMLPDGNGYDFCREIRKVQDTPIIFLSACDEEVNVVMGLDIGGDDYITKPFRVRELISRINAVLRRKGGSNENKKVIKFKDLTINTLEARVYKGEEEILLTSVEYKLLLILIKNNNVVLSRTKILEKLWDVTCDFVNDNTLTVYIKRLREKIEDDSSHPKYILTVRGLGYKWNGSENSVSI</sequence>
<dbReference type="CDD" id="cd00383">
    <property type="entry name" value="trans_reg_C"/>
    <property type="match status" value="1"/>
</dbReference>
<dbReference type="SMART" id="SM00862">
    <property type="entry name" value="Trans_reg_C"/>
    <property type="match status" value="1"/>
</dbReference>
<dbReference type="PROSITE" id="PS51755">
    <property type="entry name" value="OMPR_PHOB"/>
    <property type="match status" value="1"/>
</dbReference>
<dbReference type="Proteomes" id="UP000199068">
    <property type="component" value="Unassembled WGS sequence"/>
</dbReference>
<feature type="domain" description="OmpR/PhoB-type" evidence="11">
    <location>
        <begin position="137"/>
        <end position="237"/>
    </location>
</feature>
<evidence type="ECO:0000259" key="11">
    <source>
        <dbReference type="PROSITE" id="PS51755"/>
    </source>
</evidence>
<feature type="DNA-binding region" description="OmpR/PhoB-type" evidence="9">
    <location>
        <begin position="137"/>
        <end position="237"/>
    </location>
</feature>
<dbReference type="SMART" id="SM00448">
    <property type="entry name" value="REC"/>
    <property type="match status" value="1"/>
</dbReference>
<proteinExistence type="predicted"/>
<dbReference type="PANTHER" id="PTHR48111">
    <property type="entry name" value="REGULATOR OF RPOS"/>
    <property type="match status" value="1"/>
</dbReference>
<dbReference type="Pfam" id="PF00486">
    <property type="entry name" value="Trans_reg_C"/>
    <property type="match status" value="1"/>
</dbReference>
<evidence type="ECO:0000256" key="6">
    <source>
        <dbReference type="ARBA" id="ARBA00023163"/>
    </source>
</evidence>